<protein>
    <submittedName>
        <fullName evidence="1">Uncharacterized protein</fullName>
    </submittedName>
</protein>
<reference evidence="1 2" key="2">
    <citation type="journal article" date="2022" name="Mol. Ecol. Resour.">
        <title>The genomes of chicory, endive, great burdock and yacon provide insights into Asteraceae paleo-polyploidization history and plant inulin production.</title>
        <authorList>
            <person name="Fan W."/>
            <person name="Wang S."/>
            <person name="Wang H."/>
            <person name="Wang A."/>
            <person name="Jiang F."/>
            <person name="Liu H."/>
            <person name="Zhao H."/>
            <person name="Xu D."/>
            <person name="Zhang Y."/>
        </authorList>
    </citation>
    <scope>NUCLEOTIDE SEQUENCE [LARGE SCALE GENOMIC DNA]</scope>
    <source>
        <strain evidence="2">cv. Niubang</strain>
    </source>
</reference>
<organism evidence="1 2">
    <name type="scientific">Arctium lappa</name>
    <name type="common">Greater burdock</name>
    <name type="synonym">Lappa major</name>
    <dbReference type="NCBI Taxonomy" id="4217"/>
    <lineage>
        <taxon>Eukaryota</taxon>
        <taxon>Viridiplantae</taxon>
        <taxon>Streptophyta</taxon>
        <taxon>Embryophyta</taxon>
        <taxon>Tracheophyta</taxon>
        <taxon>Spermatophyta</taxon>
        <taxon>Magnoliopsida</taxon>
        <taxon>eudicotyledons</taxon>
        <taxon>Gunneridae</taxon>
        <taxon>Pentapetalae</taxon>
        <taxon>asterids</taxon>
        <taxon>campanulids</taxon>
        <taxon>Asterales</taxon>
        <taxon>Asteraceae</taxon>
        <taxon>Carduoideae</taxon>
        <taxon>Cardueae</taxon>
        <taxon>Arctiinae</taxon>
        <taxon>Arctium</taxon>
    </lineage>
</organism>
<name>A0ACB9BC98_ARCLA</name>
<accession>A0ACB9BC98</accession>
<gene>
    <name evidence="1" type="ORF">L6452_20745</name>
</gene>
<evidence type="ECO:0000313" key="2">
    <source>
        <dbReference type="Proteomes" id="UP001055879"/>
    </source>
</evidence>
<evidence type="ECO:0000313" key="1">
    <source>
        <dbReference type="EMBL" id="KAI3719840.1"/>
    </source>
</evidence>
<dbReference type="Proteomes" id="UP001055879">
    <property type="component" value="Linkage Group LG06"/>
</dbReference>
<proteinExistence type="predicted"/>
<reference evidence="2" key="1">
    <citation type="journal article" date="2022" name="Mol. Ecol. Resour.">
        <title>The genomes of chicory, endive, great burdock and yacon provide insights into Asteraceae palaeo-polyploidization history and plant inulin production.</title>
        <authorList>
            <person name="Fan W."/>
            <person name="Wang S."/>
            <person name="Wang H."/>
            <person name="Wang A."/>
            <person name="Jiang F."/>
            <person name="Liu H."/>
            <person name="Zhao H."/>
            <person name="Xu D."/>
            <person name="Zhang Y."/>
        </authorList>
    </citation>
    <scope>NUCLEOTIDE SEQUENCE [LARGE SCALE GENOMIC DNA]</scope>
    <source>
        <strain evidence="2">cv. Niubang</strain>
    </source>
</reference>
<comment type="caution">
    <text evidence="1">The sequence shown here is derived from an EMBL/GenBank/DDBJ whole genome shotgun (WGS) entry which is preliminary data.</text>
</comment>
<dbReference type="EMBL" id="CM042052">
    <property type="protein sequence ID" value="KAI3719840.1"/>
    <property type="molecule type" value="Genomic_DNA"/>
</dbReference>
<sequence length="188" mass="21570">MFLLYCLVQGHSINFGKIILKCLRANSGKGRGKIYFPHMITQLLKEGGIPSYKEDVIVKETGGKWQIDLKAVARLRDRKDRAAQNEVPGMLQDLLVQNSSLMDSMLQQRSEFLEKLESIRSEVKAKAKKEWKKKKAGLEKKHKKEVKRLKKEKTELKKEVLFLKNKLEITVPDAAASQQPDQQPTPEE</sequence>
<keyword evidence="2" id="KW-1185">Reference proteome</keyword>